<dbReference type="EMBL" id="BAAAFA010000003">
    <property type="protein sequence ID" value="GAA0814691.1"/>
    <property type="molecule type" value="Genomic_DNA"/>
</dbReference>
<accession>A0ABN1L5K8</accession>
<evidence type="ECO:0000313" key="2">
    <source>
        <dbReference type="Proteomes" id="UP001500021"/>
    </source>
</evidence>
<keyword evidence="2" id="KW-1185">Reference proteome</keyword>
<proteinExistence type="predicted"/>
<protein>
    <submittedName>
        <fullName evidence="1">Uncharacterized protein</fullName>
    </submittedName>
</protein>
<sequence length="346" mass="39993">MITSDTLILKLTLQAKLLAKFLNLPESFGYDLLATTIYQHIDFEDLCDSIAEFNYASSFGALSEYQKLKYVLICEVEDKELIEDLHLEIEQMAIRLESKAVINISKIDLISNLFKLFGLENESKYIVDAEHIELDWQLCFDSLQDHQAVLSTDLLINEIPFRFLATKVSFDEFSVDNVKHSLHTNLTQSDDSTAKTNEERIKIDEHIKWVGDSCDCLSNFESDTPDRNPCYFKINNQNYLVYGFPLSPHLSITDIGHASNINIRIKDTEEKQVFILNLGSERLTLECIFLNKIEDGEKCYSPKNQWINDSLLSRKDACQFRIVFNNSYYLMILRPFAHVDWLVNAL</sequence>
<gene>
    <name evidence="1" type="ORF">GCM10009111_11900</name>
</gene>
<reference evidence="1 2" key="1">
    <citation type="journal article" date="2019" name="Int. J. Syst. Evol. Microbiol.">
        <title>The Global Catalogue of Microorganisms (GCM) 10K type strain sequencing project: providing services to taxonomists for standard genome sequencing and annotation.</title>
        <authorList>
            <consortium name="The Broad Institute Genomics Platform"/>
            <consortium name="The Broad Institute Genome Sequencing Center for Infectious Disease"/>
            <person name="Wu L."/>
            <person name="Ma J."/>
        </authorList>
    </citation>
    <scope>NUCLEOTIDE SEQUENCE [LARGE SCALE GENOMIC DNA]</scope>
    <source>
        <strain evidence="1 2">JCM 15608</strain>
    </source>
</reference>
<comment type="caution">
    <text evidence="1">The sequence shown here is derived from an EMBL/GenBank/DDBJ whole genome shotgun (WGS) entry which is preliminary data.</text>
</comment>
<name>A0ABN1L5K8_9GAMM</name>
<dbReference type="RefSeq" id="WP_343816174.1">
    <property type="nucleotide sequence ID" value="NZ_BAAAFA010000003.1"/>
</dbReference>
<evidence type="ECO:0000313" key="1">
    <source>
        <dbReference type="EMBL" id="GAA0814691.1"/>
    </source>
</evidence>
<dbReference type="Proteomes" id="UP001500021">
    <property type="component" value="Unassembled WGS sequence"/>
</dbReference>
<organism evidence="1 2">
    <name type="scientific">Colwellia asteriadis</name>
    <dbReference type="NCBI Taxonomy" id="517723"/>
    <lineage>
        <taxon>Bacteria</taxon>
        <taxon>Pseudomonadati</taxon>
        <taxon>Pseudomonadota</taxon>
        <taxon>Gammaproteobacteria</taxon>
        <taxon>Alteromonadales</taxon>
        <taxon>Colwelliaceae</taxon>
        <taxon>Colwellia</taxon>
    </lineage>
</organism>